<dbReference type="EMBL" id="CAJGYM010000001">
    <property type="protein sequence ID" value="CAD6184445.1"/>
    <property type="molecule type" value="Genomic_DNA"/>
</dbReference>
<comment type="subcellular location">
    <subcellularLocation>
        <location evidence="1">Cytoplasm</location>
    </subcellularLocation>
</comment>
<reference evidence="13" key="1">
    <citation type="submission" date="2020-10" db="EMBL/GenBank/DDBJ databases">
        <authorList>
            <person name="Kikuchi T."/>
        </authorList>
    </citation>
    <scope>NUCLEOTIDE SEQUENCE</scope>
    <source>
        <strain evidence="13">NKZ352</strain>
    </source>
</reference>
<comment type="caution">
    <text evidence="13">The sequence shown here is derived from an EMBL/GenBank/DDBJ whole genome shotgun (WGS) entry which is preliminary data.</text>
</comment>
<keyword evidence="5" id="KW-0862">Zinc</keyword>
<organism evidence="13 14">
    <name type="scientific">Caenorhabditis auriculariae</name>
    <dbReference type="NCBI Taxonomy" id="2777116"/>
    <lineage>
        <taxon>Eukaryota</taxon>
        <taxon>Metazoa</taxon>
        <taxon>Ecdysozoa</taxon>
        <taxon>Nematoda</taxon>
        <taxon>Chromadorea</taxon>
        <taxon>Rhabditida</taxon>
        <taxon>Rhabditina</taxon>
        <taxon>Rhabditomorpha</taxon>
        <taxon>Rhabditoidea</taxon>
        <taxon>Rhabditidae</taxon>
        <taxon>Peloderinae</taxon>
        <taxon>Caenorhabditis</taxon>
    </lineage>
</organism>
<feature type="region of interest" description="Disordered" evidence="11">
    <location>
        <begin position="491"/>
        <end position="531"/>
    </location>
</feature>
<accession>A0A8S1GMC0</accession>
<dbReference type="OrthoDB" id="7634782at2759"/>
<evidence type="ECO:0000256" key="10">
    <source>
        <dbReference type="ARBA" id="ARBA00023242"/>
    </source>
</evidence>
<gene>
    <name evidence="13" type="ORF">CAUJ_LOCUS364</name>
</gene>
<dbReference type="Pfam" id="PF00105">
    <property type="entry name" value="zf-C4"/>
    <property type="match status" value="1"/>
</dbReference>
<dbReference type="Proteomes" id="UP000835052">
    <property type="component" value="Unassembled WGS sequence"/>
</dbReference>
<name>A0A8S1GMC0_9PELO</name>
<dbReference type="GO" id="GO:0005737">
    <property type="term" value="C:cytoplasm"/>
    <property type="evidence" value="ECO:0007669"/>
    <property type="project" value="UniProtKB-SubCell"/>
</dbReference>
<keyword evidence="9" id="KW-0675">Receptor</keyword>
<evidence type="ECO:0000256" key="8">
    <source>
        <dbReference type="ARBA" id="ARBA00023163"/>
    </source>
</evidence>
<keyword evidence="8" id="KW-0804">Transcription</keyword>
<dbReference type="SMART" id="SM00399">
    <property type="entry name" value="ZnF_C4"/>
    <property type="match status" value="1"/>
</dbReference>
<comment type="similarity">
    <text evidence="2">Belongs to the nuclear hormone receptor family.</text>
</comment>
<dbReference type="PRINTS" id="PR00047">
    <property type="entry name" value="STROIDFINGER"/>
</dbReference>
<evidence type="ECO:0000259" key="12">
    <source>
        <dbReference type="PROSITE" id="PS51030"/>
    </source>
</evidence>
<keyword evidence="3" id="KW-0479">Metal-binding</keyword>
<protein>
    <recommendedName>
        <fullName evidence="12">Nuclear receptor domain-containing protein</fullName>
    </recommendedName>
</protein>
<dbReference type="Gene3D" id="3.30.50.10">
    <property type="entry name" value="Erythroid Transcription Factor GATA-1, subunit A"/>
    <property type="match status" value="1"/>
</dbReference>
<dbReference type="GO" id="GO:0004879">
    <property type="term" value="F:nuclear receptor activity"/>
    <property type="evidence" value="ECO:0007669"/>
    <property type="project" value="TreeGrafter"/>
</dbReference>
<keyword evidence="10" id="KW-0539">Nucleus</keyword>
<evidence type="ECO:0000313" key="14">
    <source>
        <dbReference type="Proteomes" id="UP000835052"/>
    </source>
</evidence>
<evidence type="ECO:0000256" key="4">
    <source>
        <dbReference type="ARBA" id="ARBA00022771"/>
    </source>
</evidence>
<dbReference type="GO" id="GO:0008270">
    <property type="term" value="F:zinc ion binding"/>
    <property type="evidence" value="ECO:0007669"/>
    <property type="project" value="UniProtKB-KW"/>
</dbReference>
<evidence type="ECO:0000256" key="5">
    <source>
        <dbReference type="ARBA" id="ARBA00022833"/>
    </source>
</evidence>
<dbReference type="InterPro" id="IPR035500">
    <property type="entry name" value="NHR-like_dom_sf"/>
</dbReference>
<dbReference type="InterPro" id="IPR001628">
    <property type="entry name" value="Znf_hrmn_rcpt"/>
</dbReference>
<dbReference type="InterPro" id="IPR050234">
    <property type="entry name" value="Nuclear_hormone_rcpt_NR1"/>
</dbReference>
<keyword evidence="7" id="KW-0238">DNA-binding</keyword>
<evidence type="ECO:0000256" key="9">
    <source>
        <dbReference type="ARBA" id="ARBA00023170"/>
    </source>
</evidence>
<evidence type="ECO:0000256" key="7">
    <source>
        <dbReference type="ARBA" id="ARBA00023125"/>
    </source>
</evidence>
<dbReference type="FunFam" id="3.30.50.10:FF:000013">
    <property type="entry name" value="Nuclear receptor subfamily 1 group D member 2"/>
    <property type="match status" value="1"/>
</dbReference>
<dbReference type="CDD" id="cd07166">
    <property type="entry name" value="NR_DBD_REV_ERB"/>
    <property type="match status" value="1"/>
</dbReference>
<proteinExistence type="inferred from homology"/>
<keyword evidence="14" id="KW-1185">Reference proteome</keyword>
<dbReference type="InterPro" id="IPR013088">
    <property type="entry name" value="Znf_NHR/GATA"/>
</dbReference>
<dbReference type="GO" id="GO:0045944">
    <property type="term" value="P:positive regulation of transcription by RNA polymerase II"/>
    <property type="evidence" value="ECO:0007669"/>
    <property type="project" value="TreeGrafter"/>
</dbReference>
<dbReference type="PROSITE" id="PS00031">
    <property type="entry name" value="NUCLEAR_REC_DBD_1"/>
    <property type="match status" value="1"/>
</dbReference>
<dbReference type="InterPro" id="IPR001723">
    <property type="entry name" value="Nuclear_hrmn_rcpt"/>
</dbReference>
<keyword evidence="4" id="KW-0863">Zinc-finger</keyword>
<dbReference type="SUPFAM" id="SSF48508">
    <property type="entry name" value="Nuclear receptor ligand-binding domain"/>
    <property type="match status" value="1"/>
</dbReference>
<dbReference type="GO" id="GO:0030154">
    <property type="term" value="P:cell differentiation"/>
    <property type="evidence" value="ECO:0007669"/>
    <property type="project" value="TreeGrafter"/>
</dbReference>
<sequence>MSVSQHWISRRGDLGRIASFWSFRSTVSLGSARFFRERGSSPDPSDRRHFTTAKHCATDPLMLAFACNPADVAAPLPPSVLPFGVAPSPPQVSPIPSAPSAFRPIVPSSVVSDAFYMTAIHSLVLTASTPTDDSASESNSTISDRTIGKEESCATSSLMCQVCSDRASGFHYGVFACEGCKGFFRRSIQQKIQYRACSRSEDCLIVRNNRNRCQHCRLKKCLSVGMSRDAVRFGRVPKREKAKMVEEMQKTCAQSQRDAIAFQFENVADAANRITAAFQHLSQTLEQGAWFGEPGKCPLSGASVVVALKAVVDFANAIPAFLVLPQPDRVRLLQSSVFDVMLFVAATRGDVHCAGLATAPLLAHSLVQLARRLRCLPSGAFPVLAAIAVCQSDWANSSPLCTLLAERLWFLLARVGGTITLSAAPTLLNDVRTLRQWHTERLRATSIPSTLLMPVVPAVSLPAVSPAMSTSSTRSSFLERHQALASLLRKPPRYPASSCDSLSPTRSKLPPTPPMVESQEPLNLCMREMRP</sequence>
<dbReference type="Gene3D" id="1.10.565.10">
    <property type="entry name" value="Retinoid X Receptor"/>
    <property type="match status" value="1"/>
</dbReference>
<dbReference type="PANTHER" id="PTHR24082">
    <property type="entry name" value="NUCLEAR HORMONE RECEPTOR"/>
    <property type="match status" value="1"/>
</dbReference>
<evidence type="ECO:0000313" key="13">
    <source>
        <dbReference type="EMBL" id="CAD6184445.1"/>
    </source>
</evidence>
<dbReference type="AlphaFoldDB" id="A0A8S1GMC0"/>
<dbReference type="GO" id="GO:0009755">
    <property type="term" value="P:hormone-mediated signaling pathway"/>
    <property type="evidence" value="ECO:0007669"/>
    <property type="project" value="TreeGrafter"/>
</dbReference>
<dbReference type="GO" id="GO:0000978">
    <property type="term" value="F:RNA polymerase II cis-regulatory region sequence-specific DNA binding"/>
    <property type="evidence" value="ECO:0007669"/>
    <property type="project" value="TreeGrafter"/>
</dbReference>
<evidence type="ECO:0000256" key="3">
    <source>
        <dbReference type="ARBA" id="ARBA00022723"/>
    </source>
</evidence>
<evidence type="ECO:0000256" key="11">
    <source>
        <dbReference type="SAM" id="MobiDB-lite"/>
    </source>
</evidence>
<keyword evidence="6" id="KW-0805">Transcription regulation</keyword>
<dbReference type="PROSITE" id="PS51030">
    <property type="entry name" value="NUCLEAR_REC_DBD_2"/>
    <property type="match status" value="1"/>
</dbReference>
<evidence type="ECO:0000256" key="2">
    <source>
        <dbReference type="ARBA" id="ARBA00005993"/>
    </source>
</evidence>
<evidence type="ECO:0000256" key="6">
    <source>
        <dbReference type="ARBA" id="ARBA00023015"/>
    </source>
</evidence>
<evidence type="ECO:0000256" key="1">
    <source>
        <dbReference type="ARBA" id="ARBA00004496"/>
    </source>
</evidence>
<dbReference type="PANTHER" id="PTHR24082:SF334">
    <property type="entry name" value="NUCLEAR HORMONE RECEPTOR FAMILY MEMBER NHR-85"/>
    <property type="match status" value="1"/>
</dbReference>
<feature type="domain" description="Nuclear receptor" evidence="12">
    <location>
        <begin position="157"/>
        <end position="233"/>
    </location>
</feature>
<dbReference type="PRINTS" id="PR00398">
    <property type="entry name" value="STRDHORMONER"/>
</dbReference>
<dbReference type="GO" id="GO:0000122">
    <property type="term" value="P:negative regulation of transcription by RNA polymerase II"/>
    <property type="evidence" value="ECO:0007669"/>
    <property type="project" value="TreeGrafter"/>
</dbReference>
<dbReference type="SUPFAM" id="SSF57716">
    <property type="entry name" value="Glucocorticoid receptor-like (DNA-binding domain)"/>
    <property type="match status" value="1"/>
</dbReference>